<evidence type="ECO:0000259" key="3">
    <source>
        <dbReference type="PROSITE" id="PS51371"/>
    </source>
</evidence>
<dbReference type="EMBL" id="FNDQ01000002">
    <property type="protein sequence ID" value="SDH32268.1"/>
    <property type="molecule type" value="Genomic_DNA"/>
</dbReference>
<dbReference type="PROSITE" id="PS51371">
    <property type="entry name" value="CBS"/>
    <property type="match status" value="2"/>
</dbReference>
<evidence type="ECO:0000313" key="4">
    <source>
        <dbReference type="EMBL" id="SDH32268.1"/>
    </source>
</evidence>
<name>A0A1G8BGH5_9FLAO</name>
<dbReference type="InterPro" id="IPR051462">
    <property type="entry name" value="CBS_domain-containing"/>
</dbReference>
<keyword evidence="1" id="KW-0677">Repeat</keyword>
<sequence length="140" mass="15762">MKQRVPVSSIMASDIVKLNITDSLTYAEGLFKKHKIRHLPVVSGNKLVGILSYTDLLKISLAETVGENDEIIDMTVYNMFTIEQVMVKDVITIQADENVREAAEILVDKDFRSLPVMEGDMLVGILTTTDLIKYLLKQYV</sequence>
<dbReference type="InterPro" id="IPR046342">
    <property type="entry name" value="CBS_dom_sf"/>
</dbReference>
<dbReference type="CDD" id="cd04584">
    <property type="entry name" value="CBS_pair_AcuB_like"/>
    <property type="match status" value="1"/>
</dbReference>
<keyword evidence="2" id="KW-0129">CBS domain</keyword>
<feature type="domain" description="CBS" evidence="3">
    <location>
        <begin position="11"/>
        <end position="70"/>
    </location>
</feature>
<keyword evidence="5" id="KW-1185">Reference proteome</keyword>
<accession>A0A1G8BGH5</accession>
<protein>
    <submittedName>
        <fullName evidence="4">CBS domain-containing protein</fullName>
    </submittedName>
</protein>
<dbReference type="Gene3D" id="3.10.580.10">
    <property type="entry name" value="CBS-domain"/>
    <property type="match status" value="2"/>
</dbReference>
<gene>
    <name evidence="4" type="ORF">SAMN05421818_10255</name>
</gene>
<evidence type="ECO:0000313" key="5">
    <source>
        <dbReference type="Proteomes" id="UP000243588"/>
    </source>
</evidence>
<dbReference type="STRING" id="702745.SAMN05421818_10255"/>
<organism evidence="4 5">
    <name type="scientific">Myroides phaeus</name>
    <dbReference type="NCBI Taxonomy" id="702745"/>
    <lineage>
        <taxon>Bacteria</taxon>
        <taxon>Pseudomonadati</taxon>
        <taxon>Bacteroidota</taxon>
        <taxon>Flavobacteriia</taxon>
        <taxon>Flavobacteriales</taxon>
        <taxon>Flavobacteriaceae</taxon>
        <taxon>Myroides</taxon>
    </lineage>
</organism>
<dbReference type="SUPFAM" id="SSF54631">
    <property type="entry name" value="CBS-domain pair"/>
    <property type="match status" value="1"/>
</dbReference>
<feature type="domain" description="CBS" evidence="3">
    <location>
        <begin position="86"/>
        <end position="140"/>
    </location>
</feature>
<evidence type="ECO:0000256" key="1">
    <source>
        <dbReference type="ARBA" id="ARBA00022737"/>
    </source>
</evidence>
<proteinExistence type="predicted"/>
<dbReference type="Pfam" id="PF00571">
    <property type="entry name" value="CBS"/>
    <property type="match status" value="2"/>
</dbReference>
<evidence type="ECO:0000256" key="2">
    <source>
        <dbReference type="PROSITE-ProRule" id="PRU00703"/>
    </source>
</evidence>
<dbReference type="Proteomes" id="UP000243588">
    <property type="component" value="Unassembled WGS sequence"/>
</dbReference>
<dbReference type="InterPro" id="IPR000644">
    <property type="entry name" value="CBS_dom"/>
</dbReference>
<dbReference type="RefSeq" id="WP_090405006.1">
    <property type="nucleotide sequence ID" value="NZ_FNDQ01000002.1"/>
</dbReference>
<dbReference type="SMART" id="SM00116">
    <property type="entry name" value="CBS"/>
    <property type="match status" value="2"/>
</dbReference>
<reference evidence="5" key="1">
    <citation type="submission" date="2016-10" db="EMBL/GenBank/DDBJ databases">
        <authorList>
            <person name="Varghese N."/>
            <person name="Submissions S."/>
        </authorList>
    </citation>
    <scope>NUCLEOTIDE SEQUENCE [LARGE SCALE GENOMIC DNA]</scope>
    <source>
        <strain evidence="5">DSM 23313</strain>
    </source>
</reference>
<dbReference type="PANTHER" id="PTHR48108">
    <property type="entry name" value="CBS DOMAIN-CONTAINING PROTEIN CBSX2, CHLOROPLASTIC"/>
    <property type="match status" value="1"/>
</dbReference>
<dbReference type="PANTHER" id="PTHR48108:SF26">
    <property type="entry name" value="CBS DOMAIN-CONTAINING PROTEIN DDB_G0289609"/>
    <property type="match status" value="1"/>
</dbReference>
<dbReference type="AlphaFoldDB" id="A0A1G8BGH5"/>